<dbReference type="InterPro" id="IPR001330">
    <property type="entry name" value="Prenyltrans"/>
</dbReference>
<evidence type="ECO:0000256" key="2">
    <source>
        <dbReference type="ARBA" id="ARBA00010497"/>
    </source>
</evidence>
<comment type="similarity">
    <text evidence="2">Belongs to the protein prenyltransferase subunit beta family.</text>
</comment>
<evidence type="ECO:0000256" key="3">
    <source>
        <dbReference type="ARBA" id="ARBA00022602"/>
    </source>
</evidence>
<evidence type="ECO:0000256" key="4">
    <source>
        <dbReference type="ARBA" id="ARBA00022679"/>
    </source>
</evidence>
<dbReference type="InterPro" id="IPR045089">
    <property type="entry name" value="PGGT1B-like"/>
</dbReference>
<dbReference type="GO" id="GO:0046872">
    <property type="term" value="F:metal ion binding"/>
    <property type="evidence" value="ECO:0007669"/>
    <property type="project" value="UniProtKB-KW"/>
</dbReference>
<evidence type="ECO:0000313" key="11">
    <source>
        <dbReference type="Proteomes" id="UP000887564"/>
    </source>
</evidence>
<evidence type="ECO:0000256" key="8">
    <source>
        <dbReference type="ARBA" id="ARBA00030816"/>
    </source>
</evidence>
<comment type="cofactor">
    <cofactor evidence="1">
        <name>Zn(2+)</name>
        <dbReference type="ChEBI" id="CHEBI:29105"/>
    </cofactor>
</comment>
<keyword evidence="7" id="KW-0862">Zinc</keyword>
<dbReference type="Pfam" id="PF00432">
    <property type="entry name" value="Prenyltrans"/>
    <property type="match status" value="1"/>
</dbReference>
<keyword evidence="11" id="KW-1185">Reference proteome</keyword>
<sequence length="81" mass="8987">MPESNRLDIVDLDKAIDFVLKCYNFDGGFGTRPESESHAGQVYCCLGSLAITGRLEQIDIDRTGRWLAERQCRSGGLNGIH</sequence>
<dbReference type="WBParaSite" id="PEQ_0001007001-mRNA-1">
    <property type="protein sequence ID" value="PEQ_0001007001-mRNA-1"/>
    <property type="gene ID" value="PEQ_0001007001"/>
</dbReference>
<reference evidence="12" key="1">
    <citation type="submission" date="2022-11" db="UniProtKB">
        <authorList>
            <consortium name="WormBaseParasite"/>
        </authorList>
    </citation>
    <scope>IDENTIFICATION</scope>
</reference>
<organism evidence="11 12">
    <name type="scientific">Parascaris equorum</name>
    <name type="common">Equine roundworm</name>
    <dbReference type="NCBI Taxonomy" id="6256"/>
    <lineage>
        <taxon>Eukaryota</taxon>
        <taxon>Metazoa</taxon>
        <taxon>Ecdysozoa</taxon>
        <taxon>Nematoda</taxon>
        <taxon>Chromadorea</taxon>
        <taxon>Rhabditida</taxon>
        <taxon>Spirurina</taxon>
        <taxon>Ascaridomorpha</taxon>
        <taxon>Ascaridoidea</taxon>
        <taxon>Ascarididae</taxon>
        <taxon>Parascaris</taxon>
    </lineage>
</organism>
<dbReference type="PANTHER" id="PTHR11774:SF11">
    <property type="entry name" value="GERANYLGERANYL TRANSFERASE TYPE-2 SUBUNIT BETA"/>
    <property type="match status" value="1"/>
</dbReference>
<evidence type="ECO:0000256" key="6">
    <source>
        <dbReference type="ARBA" id="ARBA00022737"/>
    </source>
</evidence>
<name>A0A914RUB1_PAREQ</name>
<dbReference type="SUPFAM" id="SSF48239">
    <property type="entry name" value="Terpenoid cyclases/Protein prenyltransferases"/>
    <property type="match status" value="1"/>
</dbReference>
<keyword evidence="3" id="KW-0637">Prenyltransferase</keyword>
<evidence type="ECO:0000259" key="10">
    <source>
        <dbReference type="Pfam" id="PF00432"/>
    </source>
</evidence>
<dbReference type="Gene3D" id="1.50.10.20">
    <property type="match status" value="1"/>
</dbReference>
<dbReference type="AlphaFoldDB" id="A0A914RUB1"/>
<keyword evidence="5" id="KW-0479">Metal-binding</keyword>
<evidence type="ECO:0000256" key="9">
    <source>
        <dbReference type="ARBA" id="ARBA00032766"/>
    </source>
</evidence>
<evidence type="ECO:0000313" key="12">
    <source>
        <dbReference type="WBParaSite" id="PEQ_0001007001-mRNA-1"/>
    </source>
</evidence>
<accession>A0A914RUB1</accession>
<dbReference type="GO" id="GO:0004663">
    <property type="term" value="F:Rab geranylgeranyltransferase activity"/>
    <property type="evidence" value="ECO:0007669"/>
    <property type="project" value="TreeGrafter"/>
</dbReference>
<dbReference type="GO" id="GO:0005968">
    <property type="term" value="C:Rab-protein geranylgeranyltransferase complex"/>
    <property type="evidence" value="ECO:0007669"/>
    <property type="project" value="TreeGrafter"/>
</dbReference>
<evidence type="ECO:0000256" key="1">
    <source>
        <dbReference type="ARBA" id="ARBA00001947"/>
    </source>
</evidence>
<dbReference type="PANTHER" id="PTHR11774">
    <property type="entry name" value="GERANYLGERANYL TRANSFERASE TYPE BETA SUBUNIT"/>
    <property type="match status" value="1"/>
</dbReference>
<feature type="domain" description="Prenyltransferase alpha-alpha toroid" evidence="10">
    <location>
        <begin position="7"/>
        <end position="79"/>
    </location>
</feature>
<dbReference type="Proteomes" id="UP000887564">
    <property type="component" value="Unplaced"/>
</dbReference>
<dbReference type="InterPro" id="IPR008930">
    <property type="entry name" value="Terpenoid_cyclase/PrenylTrfase"/>
</dbReference>
<evidence type="ECO:0000256" key="7">
    <source>
        <dbReference type="ARBA" id="ARBA00022833"/>
    </source>
</evidence>
<keyword evidence="6" id="KW-0677">Repeat</keyword>
<evidence type="ECO:0000256" key="5">
    <source>
        <dbReference type="ARBA" id="ARBA00022723"/>
    </source>
</evidence>
<protein>
    <recommendedName>
        <fullName evidence="8">Geranylgeranyl transferase type II subunit beta</fullName>
    </recommendedName>
    <alternativeName>
        <fullName evidence="9">Type II protein geranyl-geranyltransferase subunit beta</fullName>
    </alternativeName>
</protein>
<proteinExistence type="inferred from homology"/>
<keyword evidence="4" id="KW-0808">Transferase</keyword>